<dbReference type="SMART" id="SM00282">
    <property type="entry name" value="LamG"/>
    <property type="match status" value="3"/>
</dbReference>
<dbReference type="SMART" id="SM00179">
    <property type="entry name" value="EGF_CA"/>
    <property type="match status" value="4"/>
</dbReference>
<feature type="chain" id="PRO_5042903570" description="Pikachurin-like" evidence="7">
    <location>
        <begin position="37"/>
        <end position="895"/>
    </location>
</feature>
<dbReference type="FunFam" id="2.10.25.10:FF:000373">
    <property type="entry name" value="sushi, nidogen and EGF-like domain-containing protein 1"/>
    <property type="match status" value="1"/>
</dbReference>
<evidence type="ECO:0000256" key="7">
    <source>
        <dbReference type="SAM" id="SignalP"/>
    </source>
</evidence>
<dbReference type="Proteomes" id="UP001374579">
    <property type="component" value="Unassembled WGS sequence"/>
</dbReference>
<dbReference type="EMBL" id="JBAMIC010000011">
    <property type="protein sequence ID" value="KAK7100789.1"/>
    <property type="molecule type" value="Genomic_DNA"/>
</dbReference>
<keyword evidence="11" id="KW-1185">Reference proteome</keyword>
<feature type="region of interest" description="Disordered" evidence="6">
    <location>
        <begin position="100"/>
        <end position="140"/>
    </location>
</feature>
<name>A0AAN9GAS3_9CAEN</name>
<feature type="domain" description="EGF-like" evidence="9">
    <location>
        <begin position="662"/>
        <end position="697"/>
    </location>
</feature>
<dbReference type="InterPro" id="IPR001881">
    <property type="entry name" value="EGF-like_Ca-bd_dom"/>
</dbReference>
<keyword evidence="2" id="KW-0677">Repeat</keyword>
<dbReference type="PANTHER" id="PTHR15036:SF85">
    <property type="entry name" value="SP2353, ISOFORM A"/>
    <property type="match status" value="1"/>
</dbReference>
<dbReference type="PANTHER" id="PTHR15036">
    <property type="entry name" value="PIKACHURIN-LIKE PROTEIN"/>
    <property type="match status" value="1"/>
</dbReference>
<feature type="compositionally biased region" description="Polar residues" evidence="6">
    <location>
        <begin position="112"/>
        <end position="125"/>
    </location>
</feature>
<gene>
    <name evidence="10" type="ORF">V1264_023671</name>
</gene>
<dbReference type="GO" id="GO:0005509">
    <property type="term" value="F:calcium ion binding"/>
    <property type="evidence" value="ECO:0007669"/>
    <property type="project" value="InterPro"/>
</dbReference>
<evidence type="ECO:0000259" key="8">
    <source>
        <dbReference type="PROSITE" id="PS50025"/>
    </source>
</evidence>
<dbReference type="PROSITE" id="PS50026">
    <property type="entry name" value="EGF_3"/>
    <property type="match status" value="3"/>
</dbReference>
<reference evidence="10 11" key="1">
    <citation type="submission" date="2024-02" db="EMBL/GenBank/DDBJ databases">
        <title>Chromosome-scale genome assembly of the rough periwinkle Littorina saxatilis.</title>
        <authorList>
            <person name="De Jode A."/>
            <person name="Faria R."/>
            <person name="Formenti G."/>
            <person name="Sims Y."/>
            <person name="Smith T.P."/>
            <person name="Tracey A."/>
            <person name="Wood J.M.D."/>
            <person name="Zagrodzka Z.B."/>
            <person name="Johannesson K."/>
            <person name="Butlin R.K."/>
            <person name="Leder E.H."/>
        </authorList>
    </citation>
    <scope>NUCLEOTIDE SEQUENCE [LARGE SCALE GENOMIC DNA]</scope>
    <source>
        <strain evidence="10">Snail1</strain>
        <tissue evidence="10">Muscle</tissue>
    </source>
</reference>
<evidence type="ECO:0000313" key="11">
    <source>
        <dbReference type="Proteomes" id="UP001374579"/>
    </source>
</evidence>
<dbReference type="SUPFAM" id="SSF49899">
    <property type="entry name" value="Concanavalin A-like lectins/glucanases"/>
    <property type="match status" value="3"/>
</dbReference>
<evidence type="ECO:0000259" key="9">
    <source>
        <dbReference type="PROSITE" id="PS50026"/>
    </source>
</evidence>
<feature type="domain" description="Laminin G" evidence="8">
    <location>
        <begin position="704"/>
        <end position="891"/>
    </location>
</feature>
<feature type="disulfide bond" evidence="4">
    <location>
        <begin position="249"/>
        <end position="258"/>
    </location>
</feature>
<keyword evidence="7" id="KW-0732">Signal</keyword>
<dbReference type="PROSITE" id="PS01186">
    <property type="entry name" value="EGF_2"/>
    <property type="match status" value="3"/>
</dbReference>
<evidence type="ECO:0000256" key="3">
    <source>
        <dbReference type="ARBA" id="ARBA00023157"/>
    </source>
</evidence>
<sequence>MRLVLPTKEMSAGMILSNMLIISLLLALLLSDVVSASPHKKIKAFFQGTCGSVEPNLCNQVCHDITGGGFICDCLDGYKLAADGHDCVVDTNWRRVEQGLPQPIESKDGGRQLQTEDNLSKNQGPVITDGGSRGSQGLKLRAGDLPEPVELGATSGGADNDVIIHSLDMKAGLEPPQALYQLREGGNEKKDDTPELSNNVWPEEDFPATGSMEDDVVEPPVLSMSPCKGIACLNNGTCVVEDGYARCDCPLGYTGSYCEQDQDIRFPRFRGTGYLALPVLQDGYKEFAVALEFRPEAKNGLLLFSSEFEDARKDFFAITLSNGFIEFRFDCGTGSALLISPEPVMMGKWNQLVLSRNENRGSLQLNGGDVVEGTAQGAYTRITLRQNLFIGGYSKMAAITGRVNTAKTFVGCVQHLIINGYRYDFRKGGLVGDSEFGINVGECSEGLCDAVVCHNGGTCQAKTADTHVCLCPLGFHGDMCEKETAVRIPRFNGHSHVEFQGLGRTVLVFTELEAVIKPEVPDGLILYNGYTHDRKGDFISLSLREGHVEFTFDLGTGPAVIRSPSALQLHRWHVVRASRTGLEGVLQVNEGPEVKGQSQGAYTQLTLLQNLFLGGHSNFDHTSKHANLSSSFVGCIQKIVVNKRPLAILEDGVDGRNIEPCQHPCAGEPCMNSGDCLADGEVYQCSCPVGYTNTNCEDKMERLPTKPMFSGSSYLSYTDKNIVKRVTGKKMDLQLYIKPKGVNGLLFWSGQELTWNGMEQITNNFDYVALGFVDGSLQLRYNLGSGEAFIGYNDSRLFDGQWHFIRVQRDNQDAYMEVDMREVVEGSAPGTYTMLNTNRMVYLGGMPDVAKMTGRRFTSNYEGCVKDMLLATDFDVKLLQHSHSGRNVVQCRKRL</sequence>
<dbReference type="PROSITE" id="PS50025">
    <property type="entry name" value="LAM_G_DOMAIN"/>
    <property type="match status" value="3"/>
</dbReference>
<dbReference type="InterPro" id="IPR001791">
    <property type="entry name" value="Laminin_G"/>
</dbReference>
<dbReference type="CDD" id="cd00054">
    <property type="entry name" value="EGF_CA"/>
    <property type="match status" value="2"/>
</dbReference>
<feature type="disulfide bond" evidence="4">
    <location>
        <begin position="687"/>
        <end position="696"/>
    </location>
</feature>
<dbReference type="InterPro" id="IPR000742">
    <property type="entry name" value="EGF"/>
</dbReference>
<dbReference type="SUPFAM" id="SSF57196">
    <property type="entry name" value="EGF/Laminin"/>
    <property type="match status" value="1"/>
</dbReference>
<dbReference type="InterPro" id="IPR013032">
    <property type="entry name" value="EGF-like_CS"/>
</dbReference>
<feature type="domain" description="EGF-like" evidence="9">
    <location>
        <begin position="444"/>
        <end position="481"/>
    </location>
</feature>
<evidence type="ECO:0008006" key="12">
    <source>
        <dbReference type="Google" id="ProtNLM"/>
    </source>
</evidence>
<feature type="disulfide bond" evidence="5">
    <location>
        <begin position="864"/>
        <end position="891"/>
    </location>
</feature>
<organism evidence="10 11">
    <name type="scientific">Littorina saxatilis</name>
    <dbReference type="NCBI Taxonomy" id="31220"/>
    <lineage>
        <taxon>Eukaryota</taxon>
        <taxon>Metazoa</taxon>
        <taxon>Spiralia</taxon>
        <taxon>Lophotrochozoa</taxon>
        <taxon>Mollusca</taxon>
        <taxon>Gastropoda</taxon>
        <taxon>Caenogastropoda</taxon>
        <taxon>Littorinimorpha</taxon>
        <taxon>Littorinoidea</taxon>
        <taxon>Littorinidae</taxon>
        <taxon>Littorina</taxon>
    </lineage>
</organism>
<proteinExistence type="predicted"/>
<comment type="caution">
    <text evidence="4">Lacks conserved residue(s) required for the propagation of feature annotation.</text>
</comment>
<evidence type="ECO:0000256" key="5">
    <source>
        <dbReference type="PROSITE-ProRule" id="PRU00122"/>
    </source>
</evidence>
<dbReference type="CDD" id="cd00053">
    <property type="entry name" value="EGF"/>
    <property type="match status" value="1"/>
</dbReference>
<dbReference type="GO" id="GO:0016020">
    <property type="term" value="C:membrane"/>
    <property type="evidence" value="ECO:0007669"/>
    <property type="project" value="UniProtKB-SubCell"/>
</dbReference>
<accession>A0AAN9GAS3</accession>
<keyword evidence="3 4" id="KW-1015">Disulfide bond</keyword>
<feature type="domain" description="Laminin G" evidence="8">
    <location>
        <begin position="486"/>
        <end position="665"/>
    </location>
</feature>
<evidence type="ECO:0000313" key="10">
    <source>
        <dbReference type="EMBL" id="KAK7100789.1"/>
    </source>
</evidence>
<dbReference type="Gene3D" id="2.60.120.200">
    <property type="match status" value="3"/>
</dbReference>
<comment type="caution">
    <text evidence="10">The sequence shown here is derived from an EMBL/GenBank/DDBJ whole genome shotgun (WGS) entry which is preliminary data.</text>
</comment>
<evidence type="ECO:0000256" key="4">
    <source>
        <dbReference type="PROSITE-ProRule" id="PRU00076"/>
    </source>
</evidence>
<feature type="domain" description="Laminin G" evidence="8">
    <location>
        <begin position="264"/>
        <end position="443"/>
    </location>
</feature>
<dbReference type="SMART" id="SM00181">
    <property type="entry name" value="EGF"/>
    <property type="match status" value="4"/>
</dbReference>
<dbReference type="Gene3D" id="2.10.25.10">
    <property type="entry name" value="Laminin"/>
    <property type="match status" value="4"/>
</dbReference>
<dbReference type="AlphaFoldDB" id="A0AAN9GAS3"/>
<evidence type="ECO:0000256" key="1">
    <source>
        <dbReference type="ARBA" id="ARBA00022536"/>
    </source>
</evidence>
<dbReference type="Pfam" id="PF00054">
    <property type="entry name" value="Laminin_G_1"/>
    <property type="match status" value="3"/>
</dbReference>
<dbReference type="InterPro" id="IPR013320">
    <property type="entry name" value="ConA-like_dom_sf"/>
</dbReference>
<feature type="disulfide bond" evidence="4">
    <location>
        <begin position="471"/>
        <end position="480"/>
    </location>
</feature>
<evidence type="ECO:0000256" key="6">
    <source>
        <dbReference type="SAM" id="MobiDB-lite"/>
    </source>
</evidence>
<feature type="signal peptide" evidence="7">
    <location>
        <begin position="1"/>
        <end position="36"/>
    </location>
</feature>
<protein>
    <recommendedName>
        <fullName evidence="12">Pikachurin-like</fullName>
    </recommendedName>
</protein>
<feature type="domain" description="EGF-like" evidence="9">
    <location>
        <begin position="223"/>
        <end position="259"/>
    </location>
</feature>
<dbReference type="CDD" id="cd00110">
    <property type="entry name" value="LamG"/>
    <property type="match status" value="3"/>
</dbReference>
<evidence type="ECO:0000256" key="2">
    <source>
        <dbReference type="ARBA" id="ARBA00022737"/>
    </source>
</evidence>
<keyword evidence="1 4" id="KW-0245">EGF-like domain</keyword>
<dbReference type="Pfam" id="PF12661">
    <property type="entry name" value="hEGF"/>
    <property type="match status" value="3"/>
</dbReference>
<dbReference type="InterPro" id="IPR050372">
    <property type="entry name" value="Neurexin-related_CASP"/>
</dbReference>
<dbReference type="PROSITE" id="PS00022">
    <property type="entry name" value="EGF_1"/>
    <property type="match status" value="2"/>
</dbReference>